<proteinExistence type="predicted"/>
<dbReference type="Proteomes" id="UP001295469">
    <property type="component" value="Chromosome A01"/>
</dbReference>
<evidence type="ECO:0000256" key="1">
    <source>
        <dbReference type="SAM" id="MobiDB-lite"/>
    </source>
</evidence>
<dbReference type="AlphaFoldDB" id="A0A816XMH9"/>
<accession>A0A816XMH9</accession>
<name>A0A816XMH9_BRANA</name>
<feature type="region of interest" description="Disordered" evidence="1">
    <location>
        <begin position="1"/>
        <end position="20"/>
    </location>
</feature>
<gene>
    <name evidence="2" type="ORF">DARMORV10_A01P04500.1</name>
</gene>
<reference evidence="2" key="1">
    <citation type="submission" date="2021-01" db="EMBL/GenBank/DDBJ databases">
        <authorList>
            <consortium name="Genoscope - CEA"/>
            <person name="William W."/>
        </authorList>
    </citation>
    <scope>NUCLEOTIDE SEQUENCE</scope>
</reference>
<protein>
    <submittedName>
        <fullName evidence="2">(rape) hypothetical protein</fullName>
    </submittedName>
</protein>
<evidence type="ECO:0000313" key="2">
    <source>
        <dbReference type="EMBL" id="CAF2147123.1"/>
    </source>
</evidence>
<dbReference type="EMBL" id="HG994355">
    <property type="protein sequence ID" value="CAF2147123.1"/>
    <property type="molecule type" value="Genomic_DNA"/>
</dbReference>
<sequence>MESPEAVSSGSPLLQPEPPDPDLDVMLLVVPPVPPVPPDPPPVLLGCAIIRQISLSFTTPHHRENPEAPLPWFLCASTSFFFSSSFSAQMQRRGLLMQAYLPSLLIISSSRGLDFKW</sequence>
<feature type="compositionally biased region" description="Polar residues" evidence="1">
    <location>
        <begin position="1"/>
        <end position="11"/>
    </location>
</feature>
<organism evidence="2">
    <name type="scientific">Brassica napus</name>
    <name type="common">Rape</name>
    <dbReference type="NCBI Taxonomy" id="3708"/>
    <lineage>
        <taxon>Eukaryota</taxon>
        <taxon>Viridiplantae</taxon>
        <taxon>Streptophyta</taxon>
        <taxon>Embryophyta</taxon>
        <taxon>Tracheophyta</taxon>
        <taxon>Spermatophyta</taxon>
        <taxon>Magnoliopsida</taxon>
        <taxon>eudicotyledons</taxon>
        <taxon>Gunneridae</taxon>
        <taxon>Pentapetalae</taxon>
        <taxon>rosids</taxon>
        <taxon>malvids</taxon>
        <taxon>Brassicales</taxon>
        <taxon>Brassicaceae</taxon>
        <taxon>Brassiceae</taxon>
        <taxon>Brassica</taxon>
    </lineage>
</organism>